<dbReference type="KEGG" id="cmav:ABHF33_07255"/>
<name>A0AAU7FE75_9NEIS</name>
<reference evidence="1" key="1">
    <citation type="submission" date="2024-05" db="EMBL/GenBank/DDBJ databases">
        <authorList>
            <person name="Yang L."/>
            <person name="Pan L."/>
        </authorList>
    </citation>
    <scope>NUCLEOTIDE SEQUENCE</scope>
    <source>
        <strain evidence="1">FCG-7</strain>
    </source>
</reference>
<protein>
    <recommendedName>
        <fullName evidence="2">Cd(II)/Pb(II)-responsive transcriptional regulator</fullName>
    </recommendedName>
</protein>
<organism evidence="1">
    <name type="scientific">Chitinibacter mangrovi</name>
    <dbReference type="NCBI Taxonomy" id="3153927"/>
    <lineage>
        <taxon>Bacteria</taxon>
        <taxon>Pseudomonadati</taxon>
        <taxon>Pseudomonadota</taxon>
        <taxon>Betaproteobacteria</taxon>
        <taxon>Neisseriales</taxon>
        <taxon>Chitinibacteraceae</taxon>
        <taxon>Chitinibacter</taxon>
    </lineage>
</organism>
<evidence type="ECO:0008006" key="2">
    <source>
        <dbReference type="Google" id="ProtNLM"/>
    </source>
</evidence>
<gene>
    <name evidence="1" type="ORF">ABHF33_07255</name>
</gene>
<sequence>MEHLKQQLADLRRQCQTEQTVDSCGILQGLADMNIEAKPDKKHTHLG</sequence>
<dbReference type="RefSeq" id="WP_348946327.1">
    <property type="nucleotide sequence ID" value="NZ_CP157355.1"/>
</dbReference>
<evidence type="ECO:0000313" key="1">
    <source>
        <dbReference type="EMBL" id="XBM02056.1"/>
    </source>
</evidence>
<dbReference type="AlphaFoldDB" id="A0AAU7FE75"/>
<dbReference type="EMBL" id="CP157355">
    <property type="protein sequence ID" value="XBM02056.1"/>
    <property type="molecule type" value="Genomic_DNA"/>
</dbReference>
<proteinExistence type="predicted"/>
<accession>A0AAU7FE75</accession>